<dbReference type="EMBL" id="PZZL01000005">
    <property type="protein sequence ID" value="PTM54980.1"/>
    <property type="molecule type" value="Genomic_DNA"/>
</dbReference>
<sequence>MQDRVVIVGAGIAGLTAAMLLAHRGCAVTLVEASDHTGGKIRAVETGAGPLDSGPTVFTMRPVFEALFASVGESLGDHLALTPLGVLARHHWPDGSTLDLFADPARSAEAIAAVAGPAEADGFRRFCADAARVYRLLDAPFMQTERPSMLGLTASLGLGGLAIRPFETLWSVLGSYFRDPRLRQLFGRYATYCGSSPFAAPATLMLIAHAEQEGVWSLPGGMQDLARAVTALALARGAELRSGCRVAEIVVRQGRAAGIRLATGEEIAADVVIHAGDVGALASGLLGPEARRAVPAPDPALRSLSAVTWCFAARAEGFPLAHHTVFFSADYVAEFAALAAGSLPDDPTIYVCAPDRSGGSPQANGAERLFCLVNAPARGDDGRPDPGEIDPCETRMMQRLAAAGLTLSISDRTVTTPADFARRFPGTSGALYGSATHGAMASFRRPGSRSAIPGLYLAGGSVHPGAGVPMAATSGRLAASAVMADLTSRSTSRRTAMLGGMSTR</sequence>
<evidence type="ECO:0000313" key="8">
    <source>
        <dbReference type="Proteomes" id="UP000241808"/>
    </source>
</evidence>
<dbReference type="Proteomes" id="UP000241808">
    <property type="component" value="Unassembled WGS sequence"/>
</dbReference>
<evidence type="ECO:0000256" key="1">
    <source>
        <dbReference type="ARBA" id="ARBA00004829"/>
    </source>
</evidence>
<gene>
    <name evidence="7" type="ORF">C8P69_105130</name>
</gene>
<dbReference type="InterPro" id="IPR002937">
    <property type="entry name" value="Amino_oxidase"/>
</dbReference>
<name>A0A2T4Z2I4_9HYPH</name>
<keyword evidence="4 5" id="KW-0560">Oxidoreductase</keyword>
<evidence type="ECO:0000256" key="5">
    <source>
        <dbReference type="RuleBase" id="RU362075"/>
    </source>
</evidence>
<protein>
    <submittedName>
        <fullName evidence="7">1-hydroxycarotenoid 3,4-desaturase</fullName>
    </submittedName>
</protein>
<dbReference type="PANTHER" id="PTHR43734">
    <property type="entry name" value="PHYTOENE DESATURASE"/>
    <property type="match status" value="1"/>
</dbReference>
<dbReference type="InterPro" id="IPR054841">
    <property type="entry name" value="carotdesatCrtD"/>
</dbReference>
<keyword evidence="8" id="KW-1185">Reference proteome</keyword>
<evidence type="ECO:0000256" key="3">
    <source>
        <dbReference type="ARBA" id="ARBA00022746"/>
    </source>
</evidence>
<dbReference type="AlphaFoldDB" id="A0A2T4Z2I4"/>
<evidence type="ECO:0000313" key="7">
    <source>
        <dbReference type="EMBL" id="PTM54980.1"/>
    </source>
</evidence>
<comment type="similarity">
    <text evidence="2 5">Belongs to the carotenoid/retinoid oxidoreductase family.</text>
</comment>
<evidence type="ECO:0000259" key="6">
    <source>
        <dbReference type="Pfam" id="PF01593"/>
    </source>
</evidence>
<evidence type="ECO:0000256" key="2">
    <source>
        <dbReference type="ARBA" id="ARBA00006046"/>
    </source>
</evidence>
<dbReference type="SUPFAM" id="SSF51905">
    <property type="entry name" value="FAD/NAD(P)-binding domain"/>
    <property type="match status" value="1"/>
</dbReference>
<dbReference type="InterPro" id="IPR036188">
    <property type="entry name" value="FAD/NAD-bd_sf"/>
</dbReference>
<dbReference type="InterPro" id="IPR014105">
    <property type="entry name" value="Carotenoid/retinoid_OxRdtase"/>
</dbReference>
<dbReference type="GO" id="GO:0016491">
    <property type="term" value="F:oxidoreductase activity"/>
    <property type="evidence" value="ECO:0007669"/>
    <property type="project" value="UniProtKB-KW"/>
</dbReference>
<dbReference type="PANTHER" id="PTHR43734:SF7">
    <property type="entry name" value="4,4'-DIAPONEUROSPORENE OXYGENASE"/>
    <property type="match status" value="1"/>
</dbReference>
<dbReference type="Gene3D" id="3.50.50.60">
    <property type="entry name" value="FAD/NAD(P)-binding domain"/>
    <property type="match status" value="2"/>
</dbReference>
<accession>A0A2T4Z2I4</accession>
<comment type="pathway">
    <text evidence="1 5">Carotenoid biosynthesis.</text>
</comment>
<dbReference type="GO" id="GO:0016117">
    <property type="term" value="P:carotenoid biosynthetic process"/>
    <property type="evidence" value="ECO:0007669"/>
    <property type="project" value="UniProtKB-KW"/>
</dbReference>
<feature type="domain" description="Amine oxidase" evidence="6">
    <location>
        <begin position="12"/>
        <end position="483"/>
    </location>
</feature>
<reference evidence="7 8" key="1">
    <citation type="submission" date="2018-04" db="EMBL/GenBank/DDBJ databases">
        <title>Genomic Encyclopedia of Archaeal and Bacterial Type Strains, Phase II (KMG-II): from individual species to whole genera.</title>
        <authorList>
            <person name="Goeker M."/>
        </authorList>
    </citation>
    <scope>NUCLEOTIDE SEQUENCE [LARGE SCALE GENOMIC DNA]</scope>
    <source>
        <strain evidence="7 8">DSM 25521</strain>
    </source>
</reference>
<proteinExistence type="inferred from homology"/>
<comment type="caution">
    <text evidence="7">The sequence shown here is derived from an EMBL/GenBank/DDBJ whole genome shotgun (WGS) entry which is preliminary data.</text>
</comment>
<dbReference type="RefSeq" id="WP_108177780.1">
    <property type="nucleotide sequence ID" value="NZ_PZZL01000005.1"/>
</dbReference>
<dbReference type="OrthoDB" id="9774675at2"/>
<evidence type="ECO:0000256" key="4">
    <source>
        <dbReference type="ARBA" id="ARBA00023002"/>
    </source>
</evidence>
<dbReference type="Pfam" id="PF01593">
    <property type="entry name" value="Amino_oxidase"/>
    <property type="match status" value="1"/>
</dbReference>
<keyword evidence="3 5" id="KW-0125">Carotenoid biosynthesis</keyword>
<organism evidence="7 8">
    <name type="scientific">Phreatobacter oligotrophus</name>
    <dbReference type="NCBI Taxonomy" id="1122261"/>
    <lineage>
        <taxon>Bacteria</taxon>
        <taxon>Pseudomonadati</taxon>
        <taxon>Pseudomonadota</taxon>
        <taxon>Alphaproteobacteria</taxon>
        <taxon>Hyphomicrobiales</taxon>
        <taxon>Phreatobacteraceae</taxon>
        <taxon>Phreatobacter</taxon>
    </lineage>
</organism>
<dbReference type="NCBIfam" id="NF045637">
    <property type="entry name" value="carotdesatCrtDProt"/>
    <property type="match status" value="1"/>
</dbReference>
<dbReference type="NCBIfam" id="TIGR02734">
    <property type="entry name" value="crtI_fam"/>
    <property type="match status" value="1"/>
</dbReference>